<accession>A0ABV0T9H0</accession>
<proteinExistence type="predicted"/>
<organism evidence="1 2">
    <name type="scientific">Ilyodon furcidens</name>
    <name type="common">goldbreast splitfin</name>
    <dbReference type="NCBI Taxonomy" id="33524"/>
    <lineage>
        <taxon>Eukaryota</taxon>
        <taxon>Metazoa</taxon>
        <taxon>Chordata</taxon>
        <taxon>Craniata</taxon>
        <taxon>Vertebrata</taxon>
        <taxon>Euteleostomi</taxon>
        <taxon>Actinopterygii</taxon>
        <taxon>Neopterygii</taxon>
        <taxon>Teleostei</taxon>
        <taxon>Neoteleostei</taxon>
        <taxon>Acanthomorphata</taxon>
        <taxon>Ovalentaria</taxon>
        <taxon>Atherinomorphae</taxon>
        <taxon>Cyprinodontiformes</taxon>
        <taxon>Goodeidae</taxon>
        <taxon>Ilyodon</taxon>
    </lineage>
</organism>
<dbReference type="EMBL" id="JAHRIQ010024037">
    <property type="protein sequence ID" value="MEQ2228696.1"/>
    <property type="molecule type" value="Genomic_DNA"/>
</dbReference>
<keyword evidence="2" id="KW-1185">Reference proteome</keyword>
<sequence length="106" mass="11729">MSVCVCVGVVNYAGFTPDVETVDGWTLCLGLIFRYHFLGMLMGMLGMLMTSKLISFLILLLGVSAPLQPIELPSRSKDWLTQNSLTLNENKTEVIVFGSHSKYNDP</sequence>
<dbReference type="Proteomes" id="UP001482620">
    <property type="component" value="Unassembled WGS sequence"/>
</dbReference>
<protein>
    <submittedName>
        <fullName evidence="1">Uncharacterized protein</fullName>
    </submittedName>
</protein>
<evidence type="ECO:0000313" key="2">
    <source>
        <dbReference type="Proteomes" id="UP001482620"/>
    </source>
</evidence>
<comment type="caution">
    <text evidence="1">The sequence shown here is derived from an EMBL/GenBank/DDBJ whole genome shotgun (WGS) entry which is preliminary data.</text>
</comment>
<evidence type="ECO:0000313" key="1">
    <source>
        <dbReference type="EMBL" id="MEQ2228696.1"/>
    </source>
</evidence>
<feature type="non-terminal residue" evidence="1">
    <location>
        <position position="106"/>
    </location>
</feature>
<gene>
    <name evidence="1" type="ORF">ILYODFUR_011465</name>
</gene>
<reference evidence="1 2" key="1">
    <citation type="submission" date="2021-06" db="EMBL/GenBank/DDBJ databases">
        <authorList>
            <person name="Palmer J.M."/>
        </authorList>
    </citation>
    <scope>NUCLEOTIDE SEQUENCE [LARGE SCALE GENOMIC DNA]</scope>
    <source>
        <strain evidence="2">if_2019</strain>
        <tissue evidence="1">Muscle</tissue>
    </source>
</reference>
<name>A0ABV0T9H0_9TELE</name>